<evidence type="ECO:0000313" key="2">
    <source>
        <dbReference type="EMBL" id="MDV7218759.1"/>
    </source>
</evidence>
<comment type="caution">
    <text evidence="2">The sequence shown here is derived from an EMBL/GenBank/DDBJ whole genome shotgun (WGS) entry which is preliminary data.</text>
</comment>
<feature type="transmembrane region" description="Helical" evidence="1">
    <location>
        <begin position="27"/>
        <end position="46"/>
    </location>
</feature>
<dbReference type="EMBL" id="JAWMAJ010000074">
    <property type="protein sequence ID" value="MDV7218759.1"/>
    <property type="molecule type" value="Genomic_DNA"/>
</dbReference>
<accession>A0ABU4FDT3</accession>
<dbReference type="Proteomes" id="UP001187346">
    <property type="component" value="Unassembled WGS sequence"/>
</dbReference>
<reference evidence="2 3" key="1">
    <citation type="submission" date="2023-10" db="EMBL/GenBank/DDBJ databases">
        <title>Characterization of rhizosphere-enriched actinobacteria from wheat plants lab-grown on chernevaya soil.</title>
        <authorList>
            <person name="Tikhonova E.N."/>
            <person name="Konopkin A."/>
            <person name="Kravchenko I.K."/>
        </authorList>
    </citation>
    <scope>NUCLEOTIDE SEQUENCE [LARGE SCALE GENOMIC DNA]</scope>
    <source>
        <strain evidence="2 3">RR29</strain>
    </source>
</reference>
<keyword evidence="1" id="KW-0472">Membrane</keyword>
<keyword evidence="1" id="KW-0812">Transmembrane</keyword>
<evidence type="ECO:0000256" key="1">
    <source>
        <dbReference type="SAM" id="Phobius"/>
    </source>
</evidence>
<gene>
    <name evidence="2" type="ORF">R5A26_22690</name>
</gene>
<keyword evidence="3" id="KW-1185">Reference proteome</keyword>
<protein>
    <submittedName>
        <fullName evidence="2">Low temperature requirement protein A</fullName>
    </submittedName>
</protein>
<dbReference type="RefSeq" id="WP_317772980.1">
    <property type="nucleotide sequence ID" value="NZ_JAWMAJ010000074.1"/>
</dbReference>
<keyword evidence="1" id="KW-1133">Transmembrane helix</keyword>
<dbReference type="InterPro" id="IPR010640">
    <property type="entry name" value="Low_temperature_requirement_A"/>
</dbReference>
<name>A0ABU4FDT3_9ACTN</name>
<dbReference type="Pfam" id="PF06772">
    <property type="entry name" value="LtrA"/>
    <property type="match status" value="1"/>
</dbReference>
<sequence>MNDDNATSPAPQPTSEENRHASWLEPFFDLVAVAGVAQIAHLLHGVPDVSDLGLYALLFLAFWTAWVCFTLYANVAYENTHVRLGPRSDAPLALGPRYRP</sequence>
<organism evidence="2 3">
    <name type="scientific">Streptomyces prunicolor</name>
    <dbReference type="NCBI Taxonomy" id="67348"/>
    <lineage>
        <taxon>Bacteria</taxon>
        <taxon>Bacillati</taxon>
        <taxon>Actinomycetota</taxon>
        <taxon>Actinomycetes</taxon>
        <taxon>Kitasatosporales</taxon>
        <taxon>Streptomycetaceae</taxon>
        <taxon>Streptomyces</taxon>
    </lineage>
</organism>
<proteinExistence type="predicted"/>
<evidence type="ECO:0000313" key="3">
    <source>
        <dbReference type="Proteomes" id="UP001187346"/>
    </source>
</evidence>
<feature type="transmembrane region" description="Helical" evidence="1">
    <location>
        <begin position="52"/>
        <end position="77"/>
    </location>
</feature>